<accession>A0A645JDW6</accession>
<proteinExistence type="predicted"/>
<dbReference type="EMBL" id="VSSQ01138227">
    <property type="protein sequence ID" value="MPN61517.1"/>
    <property type="molecule type" value="Genomic_DNA"/>
</dbReference>
<reference evidence="1" key="1">
    <citation type="submission" date="2019-08" db="EMBL/GenBank/DDBJ databases">
        <authorList>
            <person name="Kucharzyk K."/>
            <person name="Murdoch R.W."/>
            <person name="Higgins S."/>
            <person name="Loffler F."/>
        </authorList>
    </citation>
    <scope>NUCLEOTIDE SEQUENCE</scope>
</reference>
<gene>
    <name evidence="1" type="ORF">SDC9_209255</name>
</gene>
<evidence type="ECO:0000313" key="1">
    <source>
        <dbReference type="EMBL" id="MPN61517.1"/>
    </source>
</evidence>
<organism evidence="1">
    <name type="scientific">bioreactor metagenome</name>
    <dbReference type="NCBI Taxonomy" id="1076179"/>
    <lineage>
        <taxon>unclassified sequences</taxon>
        <taxon>metagenomes</taxon>
        <taxon>ecological metagenomes</taxon>
    </lineage>
</organism>
<dbReference type="AlphaFoldDB" id="A0A645JDW6"/>
<dbReference type="SUPFAM" id="SSF48498">
    <property type="entry name" value="Tetracyclin repressor-like, C-terminal domain"/>
    <property type="match status" value="1"/>
</dbReference>
<comment type="caution">
    <text evidence="1">The sequence shown here is derived from an EMBL/GenBank/DDBJ whole genome shotgun (WGS) entry which is preliminary data.</text>
</comment>
<dbReference type="InterPro" id="IPR036271">
    <property type="entry name" value="Tet_transcr_reg_TetR-rel_C_sf"/>
</dbReference>
<name>A0A645JDW6_9ZZZZ</name>
<dbReference type="Gene3D" id="1.10.357.10">
    <property type="entry name" value="Tetracycline Repressor, domain 2"/>
    <property type="match status" value="1"/>
</dbReference>
<sequence length="128" mass="14391">MESSGASKNLRSLFLLHIEFIRKNPGIPKLVFSDAAVFGSPERKKKVIFIVRNYMNKLKEIAEKGIREGDLMNDISSEAVAFSMVSFAQHVGLISNLSDGKIDMSNLAELAWSYIERAIRKDNEKDGR</sequence>
<protein>
    <submittedName>
        <fullName evidence="1">Uncharacterized protein</fullName>
    </submittedName>
</protein>